<dbReference type="AlphaFoldDB" id="A0A2B7YKG4"/>
<name>A0A2B7YKG4_POLH7</name>
<proteinExistence type="predicted"/>
<dbReference type="PRINTS" id="PR00111">
    <property type="entry name" value="ABHYDROLASE"/>
</dbReference>
<dbReference type="GO" id="GO:0046464">
    <property type="term" value="P:acylglycerol catabolic process"/>
    <property type="evidence" value="ECO:0007669"/>
    <property type="project" value="TreeGrafter"/>
</dbReference>
<dbReference type="PANTHER" id="PTHR43798:SF33">
    <property type="entry name" value="HYDROLASE, PUTATIVE (AFU_ORTHOLOGUE AFUA_2G14860)-RELATED"/>
    <property type="match status" value="1"/>
</dbReference>
<reference evidence="2 3" key="1">
    <citation type="submission" date="2017-10" db="EMBL/GenBank/DDBJ databases">
        <title>Comparative genomics in systemic dimorphic fungi from Ajellomycetaceae.</title>
        <authorList>
            <person name="Munoz J.F."/>
            <person name="Mcewen J.G."/>
            <person name="Clay O.K."/>
            <person name="Cuomo C.A."/>
        </authorList>
    </citation>
    <scope>NUCLEOTIDE SEQUENCE [LARGE SCALE GENOMIC DNA]</scope>
    <source>
        <strain evidence="2 3">UAMH7299</strain>
    </source>
</reference>
<organism evidence="2 3">
    <name type="scientific">Polytolypa hystricis (strain UAMH7299)</name>
    <dbReference type="NCBI Taxonomy" id="1447883"/>
    <lineage>
        <taxon>Eukaryota</taxon>
        <taxon>Fungi</taxon>
        <taxon>Dikarya</taxon>
        <taxon>Ascomycota</taxon>
        <taxon>Pezizomycotina</taxon>
        <taxon>Eurotiomycetes</taxon>
        <taxon>Eurotiomycetidae</taxon>
        <taxon>Onygenales</taxon>
        <taxon>Onygenales incertae sedis</taxon>
        <taxon>Polytolypa</taxon>
    </lineage>
</organism>
<dbReference type="InterPro" id="IPR050266">
    <property type="entry name" value="AB_hydrolase_sf"/>
</dbReference>
<dbReference type="GO" id="GO:0016020">
    <property type="term" value="C:membrane"/>
    <property type="evidence" value="ECO:0007669"/>
    <property type="project" value="TreeGrafter"/>
</dbReference>
<gene>
    <name evidence="2" type="ORF">AJ80_03111</name>
</gene>
<protein>
    <recommendedName>
        <fullName evidence="1">AB hydrolase-1 domain-containing protein</fullName>
    </recommendedName>
</protein>
<dbReference type="EMBL" id="PDNA01000033">
    <property type="protein sequence ID" value="PGH21551.1"/>
    <property type="molecule type" value="Genomic_DNA"/>
</dbReference>
<dbReference type="InterPro" id="IPR000073">
    <property type="entry name" value="AB_hydrolase_1"/>
</dbReference>
<accession>A0A2B7YKG4</accession>
<evidence type="ECO:0000313" key="3">
    <source>
        <dbReference type="Proteomes" id="UP000224634"/>
    </source>
</evidence>
<sequence length="288" mass="31372">MASSSTGAEVISLPDGRKLAFDLSGPPESPVILLSNSLLSNFRVWDHFVKVLHSNGFRTLRYDYPGHGHSTTPSDLNSVTLFSLANDVSLLVMAVKLTEVHAYIGVSMGASVGLLFAAQNPGFVKKLIFCDGMRRSPLAAGKEDPFGPRIEIAKAQPDAIETLTESTLERWFGTAWMNANIDETERMREIMNTTTRDGYIACCNALRDKGNDLSRYLEKAGRNVNAAMLVVGEKDANMPETMAEMKKDIQAGLGSKGTVGWAVIKGAGHLPMIDNSKQFNTEVLNFLT</sequence>
<evidence type="ECO:0000313" key="2">
    <source>
        <dbReference type="EMBL" id="PGH21551.1"/>
    </source>
</evidence>
<dbReference type="PANTHER" id="PTHR43798">
    <property type="entry name" value="MONOACYLGLYCEROL LIPASE"/>
    <property type="match status" value="1"/>
</dbReference>
<dbReference type="STRING" id="1447883.A0A2B7YKG4"/>
<dbReference type="Gene3D" id="3.40.50.1820">
    <property type="entry name" value="alpha/beta hydrolase"/>
    <property type="match status" value="1"/>
</dbReference>
<dbReference type="GO" id="GO:0047372">
    <property type="term" value="F:monoacylglycerol lipase activity"/>
    <property type="evidence" value="ECO:0007669"/>
    <property type="project" value="TreeGrafter"/>
</dbReference>
<feature type="domain" description="AB hydrolase-1" evidence="1">
    <location>
        <begin position="30"/>
        <end position="275"/>
    </location>
</feature>
<dbReference type="OrthoDB" id="4207082at2759"/>
<dbReference type="Pfam" id="PF00561">
    <property type="entry name" value="Abhydrolase_1"/>
    <property type="match status" value="1"/>
</dbReference>
<evidence type="ECO:0000259" key="1">
    <source>
        <dbReference type="Pfam" id="PF00561"/>
    </source>
</evidence>
<keyword evidence="3" id="KW-1185">Reference proteome</keyword>
<dbReference type="SUPFAM" id="SSF53474">
    <property type="entry name" value="alpha/beta-Hydrolases"/>
    <property type="match status" value="1"/>
</dbReference>
<comment type="caution">
    <text evidence="2">The sequence shown here is derived from an EMBL/GenBank/DDBJ whole genome shotgun (WGS) entry which is preliminary data.</text>
</comment>
<dbReference type="Proteomes" id="UP000224634">
    <property type="component" value="Unassembled WGS sequence"/>
</dbReference>
<dbReference type="InterPro" id="IPR029058">
    <property type="entry name" value="AB_hydrolase_fold"/>
</dbReference>